<organism evidence="2 3">
    <name type="scientific">Spinacia oleracea</name>
    <name type="common">Spinach</name>
    <dbReference type="NCBI Taxonomy" id="3562"/>
    <lineage>
        <taxon>Eukaryota</taxon>
        <taxon>Viridiplantae</taxon>
        <taxon>Streptophyta</taxon>
        <taxon>Embryophyta</taxon>
        <taxon>Tracheophyta</taxon>
        <taxon>Spermatophyta</taxon>
        <taxon>Magnoliopsida</taxon>
        <taxon>eudicotyledons</taxon>
        <taxon>Gunneridae</taxon>
        <taxon>Pentapetalae</taxon>
        <taxon>Caryophyllales</taxon>
        <taxon>Chenopodiaceae</taxon>
        <taxon>Chenopodioideae</taxon>
        <taxon>Anserineae</taxon>
        <taxon>Spinacia</taxon>
    </lineage>
</organism>
<dbReference type="RefSeq" id="XP_056689517.1">
    <property type="nucleotide sequence ID" value="XM_056833539.1"/>
</dbReference>
<evidence type="ECO:0000313" key="2">
    <source>
        <dbReference type="Proteomes" id="UP000813463"/>
    </source>
</evidence>
<dbReference type="InterPro" id="IPR055298">
    <property type="entry name" value="AtLOH3-like"/>
</dbReference>
<sequence>MALCVRYVDKKGMVVERFLGIVNVADTTALSLTEAIIALLNDNSLSLSSVCGQGYDGASNMKLSCKRKDMLRGKQVETVVKALEDGEIESGKGLNQELALGRPGDTRWGSHYKLILNVIALYPRRKTRGRLDTTHYHHYRIEVFL</sequence>
<reference evidence="3" key="2">
    <citation type="submission" date="2025-08" db="UniProtKB">
        <authorList>
            <consortium name="RefSeq"/>
        </authorList>
    </citation>
    <scope>IDENTIFICATION</scope>
    <source>
        <tissue evidence="3">Leaf</tissue>
    </source>
</reference>
<protein>
    <recommendedName>
        <fullName evidence="1">DUF4371 domain-containing protein</fullName>
    </recommendedName>
</protein>
<dbReference type="Proteomes" id="UP000813463">
    <property type="component" value="Chromosome 1"/>
</dbReference>
<dbReference type="Pfam" id="PF14291">
    <property type="entry name" value="DUF4371"/>
    <property type="match status" value="1"/>
</dbReference>
<dbReference type="InterPro" id="IPR025398">
    <property type="entry name" value="DUF4371"/>
</dbReference>
<name>A0ABM3R1S1_SPIOL</name>
<evidence type="ECO:0000313" key="3">
    <source>
        <dbReference type="RefSeq" id="XP_056689517.1"/>
    </source>
</evidence>
<proteinExistence type="predicted"/>
<dbReference type="PANTHER" id="PTHR11697:SF230">
    <property type="entry name" value="ZINC FINGER, MYM DOMAIN CONTAINING 1"/>
    <property type="match status" value="1"/>
</dbReference>
<keyword evidence="2" id="KW-1185">Reference proteome</keyword>
<feature type="domain" description="DUF4371" evidence="1">
    <location>
        <begin position="1"/>
        <end position="62"/>
    </location>
</feature>
<accession>A0ABM3R1S1</accession>
<dbReference type="GeneID" id="110793753"/>
<gene>
    <name evidence="3" type="primary">LOC110793753</name>
</gene>
<evidence type="ECO:0000259" key="1">
    <source>
        <dbReference type="Pfam" id="PF14291"/>
    </source>
</evidence>
<reference evidence="2" key="1">
    <citation type="journal article" date="2021" name="Nat. Commun.">
        <title>Genomic analyses provide insights into spinach domestication and the genetic basis of agronomic traits.</title>
        <authorList>
            <person name="Cai X."/>
            <person name="Sun X."/>
            <person name="Xu C."/>
            <person name="Sun H."/>
            <person name="Wang X."/>
            <person name="Ge C."/>
            <person name="Zhang Z."/>
            <person name="Wang Q."/>
            <person name="Fei Z."/>
            <person name="Jiao C."/>
            <person name="Wang Q."/>
        </authorList>
    </citation>
    <scope>NUCLEOTIDE SEQUENCE [LARGE SCALE GENOMIC DNA]</scope>
    <source>
        <strain evidence="2">cv. Varoflay</strain>
    </source>
</reference>
<dbReference type="PANTHER" id="PTHR11697">
    <property type="entry name" value="GENERAL TRANSCRIPTION FACTOR 2-RELATED ZINC FINGER PROTEIN"/>
    <property type="match status" value="1"/>
</dbReference>